<feature type="compositionally biased region" description="Pro residues" evidence="6">
    <location>
        <begin position="361"/>
        <end position="376"/>
    </location>
</feature>
<dbReference type="Ensembl" id="ENSCPBT00000028361.1">
    <property type="protein sequence ID" value="ENSCPBP00000024079.1"/>
    <property type="gene ID" value="ENSCPBG00000017159.1"/>
</dbReference>
<dbReference type="AlphaFoldDB" id="A0A8C3HV74"/>
<evidence type="ECO:0000256" key="5">
    <source>
        <dbReference type="RuleBase" id="RU301113"/>
    </source>
</evidence>
<keyword evidence="2 5" id="KW-0677">Repeat</keyword>
<feature type="repeat" description="RPEL" evidence="4">
    <location>
        <begin position="593"/>
        <end position="618"/>
    </location>
</feature>
<feature type="compositionally biased region" description="Polar residues" evidence="6">
    <location>
        <begin position="289"/>
        <end position="300"/>
    </location>
</feature>
<dbReference type="GO" id="GO:0004864">
    <property type="term" value="F:protein phosphatase inhibitor activity"/>
    <property type="evidence" value="ECO:0007669"/>
    <property type="project" value="UniProtKB-UniRule"/>
</dbReference>
<comment type="subunit">
    <text evidence="5">Binds PPP1CA and actin.</text>
</comment>
<evidence type="ECO:0000256" key="4">
    <source>
        <dbReference type="PROSITE-ProRule" id="PRU00401"/>
    </source>
</evidence>
<comment type="similarity">
    <text evidence="1 5">Belongs to the phosphatase and actin regulator family.</text>
</comment>
<organism evidence="7 8">
    <name type="scientific">Chrysemys picta bellii</name>
    <name type="common">Western painted turtle</name>
    <name type="synonym">Emys bellii</name>
    <dbReference type="NCBI Taxonomy" id="8478"/>
    <lineage>
        <taxon>Eukaryota</taxon>
        <taxon>Metazoa</taxon>
        <taxon>Chordata</taxon>
        <taxon>Craniata</taxon>
        <taxon>Vertebrata</taxon>
        <taxon>Euteleostomi</taxon>
        <taxon>Archelosauria</taxon>
        <taxon>Testudinata</taxon>
        <taxon>Testudines</taxon>
        <taxon>Cryptodira</taxon>
        <taxon>Durocryptodira</taxon>
        <taxon>Testudinoidea</taxon>
        <taxon>Emydidae</taxon>
        <taxon>Chrysemys</taxon>
    </lineage>
</organism>
<sequence length="674" mass="73865">MEASPEPLTAEAGHGEHAPVDEDAKLDFIKPGRKWSGIQRLPVDGLDKASIANSDGPTPGSQTPPFKRKGKLSTIGKIFKPWKWRKKKTSDKFKETSAVLERKISTRQSREELIRKGVLKEMPEQAGDVTVNFETSNGHTITISEETIQEENVIKTTEDNGSLSAKASAVEGNKEDKKERTVNCPEKPASHAPPPPKSKPKPKKASIPPKNVTAAATATSHKSNEAPHVKKKVKAPAKQPPVPPPKPTGHDSNRGAASSSHVKKLPVSKSSSSQSPSSTSSHPKASKETAPSKTGTSGTSRGKKKPGKQSTPRTRADGDVSSTSNAAANSLETKVENSQPEQPPVIISESEATDQQNTLIVPPPPTAPPPPPPLLPSSPSASQSTDSTETPDVPISTEAGLSVPGSDSNPLLQTEHETDNEDLSSIALDNSLGRSEENTTCSVTKEDQEEETPNLASPQPTEEPPEPMASLESESSKESHTSDSDSDGPILYTDDDDDDDDNTSAESSLASKIRRRDTLAIKLGNRPSKKELEDKNILQRTSEEERQEIRHQIGTKLVRRLSQRPTTEELEQRNILKQKNEEEEQEARRELKRSLSRKLSLRPTVAELQARRILRFNEYVEVTDSPDYDRRADKPWARLTPADKAAIRKELNEFKSTEMEVHEESRQFTRFHRP</sequence>
<evidence type="ECO:0000256" key="3">
    <source>
        <dbReference type="ARBA" id="ARBA00023203"/>
    </source>
</evidence>
<accession>A0A8C3HV74</accession>
<feature type="repeat" description="RPEL" evidence="4">
    <location>
        <begin position="555"/>
        <end position="580"/>
    </location>
</feature>
<feature type="compositionally biased region" description="Basic and acidic residues" evidence="6">
    <location>
        <begin position="13"/>
        <end position="24"/>
    </location>
</feature>
<dbReference type="GO" id="GO:0003779">
    <property type="term" value="F:actin binding"/>
    <property type="evidence" value="ECO:0007669"/>
    <property type="project" value="UniProtKB-KW"/>
</dbReference>
<feature type="compositionally biased region" description="Pro residues" evidence="6">
    <location>
        <begin position="238"/>
        <end position="247"/>
    </location>
</feature>
<feature type="region of interest" description="Disordered" evidence="6">
    <location>
        <begin position="40"/>
        <end position="70"/>
    </location>
</feature>
<feature type="compositionally biased region" description="Polar residues" evidence="6">
    <location>
        <begin position="51"/>
        <end position="64"/>
    </location>
</feature>
<dbReference type="GO" id="GO:0030036">
    <property type="term" value="P:actin cytoskeleton organization"/>
    <property type="evidence" value="ECO:0007669"/>
    <property type="project" value="TreeGrafter"/>
</dbReference>
<dbReference type="Gene3D" id="6.10.140.2130">
    <property type="match status" value="1"/>
</dbReference>
<feature type="compositionally biased region" description="Basic and acidic residues" evidence="6">
    <location>
        <begin position="474"/>
        <end position="483"/>
    </location>
</feature>
<reference evidence="7" key="2">
    <citation type="submission" date="2025-08" db="UniProtKB">
        <authorList>
            <consortium name="Ensembl"/>
        </authorList>
    </citation>
    <scope>IDENTIFICATION</scope>
</reference>
<evidence type="ECO:0000313" key="7">
    <source>
        <dbReference type="Ensembl" id="ENSCPBP00000024079.1"/>
    </source>
</evidence>
<feature type="compositionally biased region" description="Polar residues" evidence="6">
    <location>
        <begin position="320"/>
        <end position="340"/>
    </location>
</feature>
<proteinExistence type="inferred from homology"/>
<dbReference type="InterPro" id="IPR004018">
    <property type="entry name" value="RPEL_repeat"/>
</dbReference>
<feature type="repeat" description="RPEL" evidence="4">
    <location>
        <begin position="98"/>
        <end position="123"/>
    </location>
</feature>
<dbReference type="PANTHER" id="PTHR12751">
    <property type="entry name" value="PHOSPHATASE AND ACTIN REGULATOR PHACTR"/>
    <property type="match status" value="1"/>
</dbReference>
<keyword evidence="3 5" id="KW-0009">Actin-binding</keyword>
<dbReference type="Pfam" id="PF02755">
    <property type="entry name" value="RPEL"/>
    <property type="match status" value="2"/>
</dbReference>
<feature type="compositionally biased region" description="Basic and acidic residues" evidence="6">
    <location>
        <begin position="528"/>
        <end position="551"/>
    </location>
</feature>
<gene>
    <name evidence="7" type="primary">PHACTR2</name>
</gene>
<reference evidence="7" key="3">
    <citation type="submission" date="2025-09" db="UniProtKB">
        <authorList>
            <consortium name="Ensembl"/>
        </authorList>
    </citation>
    <scope>IDENTIFICATION</scope>
</reference>
<evidence type="ECO:0000256" key="6">
    <source>
        <dbReference type="SAM" id="MobiDB-lite"/>
    </source>
</evidence>
<feature type="compositionally biased region" description="Basic and acidic residues" evidence="6">
    <location>
        <begin position="566"/>
        <end position="589"/>
    </location>
</feature>
<name>A0A8C3HV74_CHRPI</name>
<dbReference type="Gene3D" id="6.10.140.1750">
    <property type="match status" value="1"/>
</dbReference>
<reference evidence="7" key="1">
    <citation type="journal article" date="2015" name="Genome Biol. Evol.">
        <title>Physical Mapping and Refinement of the Painted Turtle Genome (Chrysemys picta) Inform Amniote Genome Evolution and Challenge Turtle-Bird Chromosomal Conservation.</title>
        <authorList>
            <person name="Badenhorst D."/>
            <person name="Hillier L.W."/>
            <person name="Literman R."/>
            <person name="Montiel E.E."/>
            <person name="Radhakrishnan S."/>
            <person name="Shen Y."/>
            <person name="Minx P."/>
            <person name="Janes D.E."/>
            <person name="Warren W.C."/>
            <person name="Edwards S.V."/>
            <person name="Valenzuela N."/>
        </authorList>
    </citation>
    <scope>NUCLEOTIDE SEQUENCE [LARGE SCALE GENOMIC DNA]</scope>
</reference>
<keyword evidence="8" id="KW-1185">Reference proteome</keyword>
<evidence type="ECO:0000256" key="1">
    <source>
        <dbReference type="ARBA" id="ARBA00009795"/>
    </source>
</evidence>
<dbReference type="PROSITE" id="PS51073">
    <property type="entry name" value="RPEL"/>
    <property type="match status" value="4"/>
</dbReference>
<evidence type="ECO:0000313" key="8">
    <source>
        <dbReference type="Proteomes" id="UP000694380"/>
    </source>
</evidence>
<dbReference type="SMART" id="SM00707">
    <property type="entry name" value="RPEL"/>
    <property type="match status" value="4"/>
</dbReference>
<feature type="compositionally biased region" description="Low complexity" evidence="6">
    <location>
        <begin position="267"/>
        <end position="283"/>
    </location>
</feature>
<protein>
    <recommendedName>
        <fullName evidence="5">Phosphatase and actin regulator</fullName>
    </recommendedName>
</protein>
<evidence type="ECO:0000256" key="2">
    <source>
        <dbReference type="ARBA" id="ARBA00022737"/>
    </source>
</evidence>
<feature type="region of interest" description="Disordered" evidence="6">
    <location>
        <begin position="1"/>
        <end position="24"/>
    </location>
</feature>
<feature type="compositionally biased region" description="Acidic residues" evidence="6">
    <location>
        <begin position="493"/>
        <end position="503"/>
    </location>
</feature>
<dbReference type="Proteomes" id="UP000694380">
    <property type="component" value="Chromosome 3"/>
</dbReference>
<feature type="region of interest" description="Disordered" evidence="6">
    <location>
        <begin position="141"/>
        <end position="589"/>
    </location>
</feature>
<dbReference type="PANTHER" id="PTHR12751:SF5">
    <property type="entry name" value="PHOSPHATASE AND ACTIN REGULATOR 2"/>
    <property type="match status" value="1"/>
</dbReference>
<dbReference type="GeneTree" id="ENSGT00940000157628"/>
<feature type="compositionally biased region" description="Basic and acidic residues" evidence="6">
    <location>
        <begin position="172"/>
        <end position="181"/>
    </location>
</feature>
<feature type="repeat" description="RPEL" evidence="4">
    <location>
        <begin position="517"/>
        <end position="542"/>
    </location>
</feature>